<dbReference type="AlphaFoldDB" id="A0A750RSH9"/>
<dbReference type="InterPro" id="IPR051715">
    <property type="entry name" value="Intimin-Invasin_domain"/>
</dbReference>
<gene>
    <name evidence="2" type="ORF">G8046_004436</name>
    <name evidence="1" type="ORF">G8A62_004632</name>
</gene>
<dbReference type="PANTHER" id="PTHR39576">
    <property type="entry name" value="ATTACHING AND EFFACING PROTEIN HOMOLOG-RELATED-RELATED"/>
    <property type="match status" value="1"/>
</dbReference>
<feature type="non-terminal residue" evidence="1">
    <location>
        <position position="1"/>
    </location>
</feature>
<dbReference type="EMBL" id="DAAYDI010000029">
    <property type="protein sequence ID" value="HAG3693252.1"/>
    <property type="molecule type" value="Genomic_DNA"/>
</dbReference>
<reference evidence="1" key="2">
    <citation type="submission" date="2020-02" db="EMBL/GenBank/DDBJ databases">
        <authorList>
            <consortium name="NCBI Pathogen Detection Project"/>
        </authorList>
    </citation>
    <scope>NUCLEOTIDE SEQUENCE</scope>
    <source>
        <strain evidence="1">MA.GW_S06994-07</strain>
        <strain evidence="2">MA.MC_07-0672</strain>
    </source>
</reference>
<dbReference type="InterPro" id="IPR016187">
    <property type="entry name" value="CTDL_fold"/>
</dbReference>
<accession>A0A750RSH9</accession>
<dbReference type="InterPro" id="IPR008964">
    <property type="entry name" value="Invasin/intimin_cell_adhesion"/>
</dbReference>
<protein>
    <submittedName>
        <fullName evidence="1">Invasin</fullName>
    </submittedName>
</protein>
<name>A0A750RSH9_SALER</name>
<dbReference type="PANTHER" id="PTHR39576:SF2">
    <property type="entry name" value="ATTACHING AND EFFACING PROTEIN HOMOLOG-RELATED"/>
    <property type="match status" value="1"/>
</dbReference>
<dbReference type="SUPFAM" id="SSF49373">
    <property type="entry name" value="Invasin/intimin cell-adhesion fragments"/>
    <property type="match status" value="1"/>
</dbReference>
<dbReference type="Gene3D" id="3.10.100.10">
    <property type="entry name" value="Mannose-Binding Protein A, subunit A"/>
    <property type="match status" value="1"/>
</dbReference>
<evidence type="ECO:0000313" key="1">
    <source>
        <dbReference type="EMBL" id="HAF6483714.1"/>
    </source>
</evidence>
<dbReference type="InterPro" id="IPR016186">
    <property type="entry name" value="C-type_lectin-like/link_sf"/>
</dbReference>
<reference evidence="1" key="1">
    <citation type="journal article" date="2018" name="Genome Biol.">
        <title>SKESA: strategic k-mer extension for scrupulous assemblies.</title>
        <authorList>
            <person name="Souvorov A."/>
            <person name="Agarwala R."/>
            <person name="Lipman D.J."/>
        </authorList>
    </citation>
    <scope>NUCLEOTIDE SEQUENCE</scope>
    <source>
        <strain evidence="1">MA.GW_S06994-07</strain>
        <strain evidence="2">MA.MC_07-0672</strain>
    </source>
</reference>
<evidence type="ECO:0000313" key="2">
    <source>
        <dbReference type="EMBL" id="HAG3693252.1"/>
    </source>
</evidence>
<dbReference type="SUPFAM" id="SSF56436">
    <property type="entry name" value="C-type lectin-like"/>
    <property type="match status" value="1"/>
</dbReference>
<dbReference type="GO" id="GO:0009279">
    <property type="term" value="C:cell outer membrane"/>
    <property type="evidence" value="ECO:0007669"/>
    <property type="project" value="TreeGrafter"/>
</dbReference>
<sequence>GTYTAAYTATTAGTNLRATVRLGGWSTAAQSGKYGIILGYEAPASINTQVNAYTFTQTSEEGTFPTTGFTGATFTIVPKDSKSVTDYIWTSDASWVSVTDGVVKFTGTGTGDKVTITGTPTSSQGNIIKYSFTLKSWFIHSGSTRMSWSDANTYCSSQSGYSLPTIAQMILRTNHTATLIRGTGALLNEWGMMTRYTSARFSDNTYWSSDQLSSGSHNNVSLRYGGVYFSSDSSKINVVCRQGL</sequence>
<dbReference type="EMBL" id="DAAVYG010000037">
    <property type="protein sequence ID" value="HAF6483714.1"/>
    <property type="molecule type" value="Genomic_DNA"/>
</dbReference>
<dbReference type="Gene3D" id="2.60.40.1080">
    <property type="match status" value="1"/>
</dbReference>
<proteinExistence type="predicted"/>
<comment type="caution">
    <text evidence="1">The sequence shown here is derived from an EMBL/GenBank/DDBJ whole genome shotgun (WGS) entry which is preliminary data.</text>
</comment>
<organism evidence="1">
    <name type="scientific">Salmonella enterica</name>
    <name type="common">Salmonella choleraesuis</name>
    <dbReference type="NCBI Taxonomy" id="28901"/>
    <lineage>
        <taxon>Bacteria</taxon>
        <taxon>Pseudomonadati</taxon>
        <taxon>Pseudomonadota</taxon>
        <taxon>Gammaproteobacteria</taxon>
        <taxon>Enterobacterales</taxon>
        <taxon>Enterobacteriaceae</taxon>
        <taxon>Salmonella</taxon>
    </lineage>
</organism>